<evidence type="ECO:0000313" key="2">
    <source>
        <dbReference type="EMBL" id="KAH6889267.1"/>
    </source>
</evidence>
<keyword evidence="1" id="KW-0812">Transmembrane</keyword>
<comment type="caution">
    <text evidence="2">The sequence shown here is derived from an EMBL/GenBank/DDBJ whole genome shotgun (WGS) entry which is preliminary data.</text>
</comment>
<feature type="transmembrane region" description="Helical" evidence="1">
    <location>
        <begin position="110"/>
        <end position="137"/>
    </location>
</feature>
<evidence type="ECO:0000256" key="1">
    <source>
        <dbReference type="SAM" id="Phobius"/>
    </source>
</evidence>
<keyword evidence="1" id="KW-0472">Membrane</keyword>
<reference evidence="2 3" key="1">
    <citation type="journal article" date="2021" name="Nat. Commun.">
        <title>Genetic determinants of endophytism in the Arabidopsis root mycobiome.</title>
        <authorList>
            <person name="Mesny F."/>
            <person name="Miyauchi S."/>
            <person name="Thiergart T."/>
            <person name="Pickel B."/>
            <person name="Atanasova L."/>
            <person name="Karlsson M."/>
            <person name="Huettel B."/>
            <person name="Barry K.W."/>
            <person name="Haridas S."/>
            <person name="Chen C."/>
            <person name="Bauer D."/>
            <person name="Andreopoulos W."/>
            <person name="Pangilinan J."/>
            <person name="LaButti K."/>
            <person name="Riley R."/>
            <person name="Lipzen A."/>
            <person name="Clum A."/>
            <person name="Drula E."/>
            <person name="Henrissat B."/>
            <person name="Kohler A."/>
            <person name="Grigoriev I.V."/>
            <person name="Martin F.M."/>
            <person name="Hacquard S."/>
        </authorList>
    </citation>
    <scope>NUCLEOTIDE SEQUENCE [LARGE SCALE GENOMIC DNA]</scope>
    <source>
        <strain evidence="2 3">MPI-CAGE-CH-0241</strain>
    </source>
</reference>
<proteinExistence type="predicted"/>
<accession>A0A9P9ALR0</accession>
<dbReference type="OrthoDB" id="4844401at2759"/>
<protein>
    <submittedName>
        <fullName evidence="2">Uncharacterized protein</fullName>
    </submittedName>
</protein>
<dbReference type="AlphaFoldDB" id="A0A9P9ALR0"/>
<evidence type="ECO:0000313" key="3">
    <source>
        <dbReference type="Proteomes" id="UP000777438"/>
    </source>
</evidence>
<gene>
    <name evidence="2" type="ORF">B0T10DRAFT_49373</name>
</gene>
<feature type="transmembrane region" description="Helical" evidence="1">
    <location>
        <begin position="78"/>
        <end position="98"/>
    </location>
</feature>
<feature type="transmembrane region" description="Helical" evidence="1">
    <location>
        <begin position="45"/>
        <end position="66"/>
    </location>
</feature>
<organism evidence="2 3">
    <name type="scientific">Thelonectria olida</name>
    <dbReference type="NCBI Taxonomy" id="1576542"/>
    <lineage>
        <taxon>Eukaryota</taxon>
        <taxon>Fungi</taxon>
        <taxon>Dikarya</taxon>
        <taxon>Ascomycota</taxon>
        <taxon>Pezizomycotina</taxon>
        <taxon>Sordariomycetes</taxon>
        <taxon>Hypocreomycetidae</taxon>
        <taxon>Hypocreales</taxon>
        <taxon>Nectriaceae</taxon>
        <taxon>Thelonectria</taxon>
    </lineage>
</organism>
<dbReference type="Proteomes" id="UP000777438">
    <property type="component" value="Unassembled WGS sequence"/>
</dbReference>
<name>A0A9P9ALR0_9HYPO</name>
<keyword evidence="1" id="KW-1133">Transmembrane helix</keyword>
<sequence length="149" mass="16553">MDKATLLTASKVELGASSNPRSDIIRMLGPALEIVLHFQSFISSISLFLCLRACFIASLTCTHILFATKIIVLKAFVATKFGAFHTFIMSSNAVVSIWNSRNIEALRKKLFYEFAVFVLGGGNILFVLLFWPGWWLIAAASWGLWTLCS</sequence>
<keyword evidence="3" id="KW-1185">Reference proteome</keyword>
<dbReference type="EMBL" id="JAGPYM010000011">
    <property type="protein sequence ID" value="KAH6889267.1"/>
    <property type="molecule type" value="Genomic_DNA"/>
</dbReference>